<evidence type="ECO:0000256" key="1">
    <source>
        <dbReference type="SAM" id="MobiDB-lite"/>
    </source>
</evidence>
<sequence length="53" mass="5921">MSQDLSNRNNTLVSTREDSLSASQIRDVAHHDTINCPDVMVLEKIKLTPSHDS</sequence>
<proteinExistence type="predicted"/>
<protein>
    <submittedName>
        <fullName evidence="2">Uncharacterized protein</fullName>
    </submittedName>
</protein>
<dbReference type="InParanoid" id="A0A0C2WV57"/>
<name>A0A0C2WV57_AMAMK</name>
<dbReference type="EMBL" id="KN818302">
    <property type="protein sequence ID" value="KIL60218.1"/>
    <property type="molecule type" value="Genomic_DNA"/>
</dbReference>
<evidence type="ECO:0000313" key="3">
    <source>
        <dbReference type="Proteomes" id="UP000054549"/>
    </source>
</evidence>
<reference evidence="2 3" key="1">
    <citation type="submission" date="2014-04" db="EMBL/GenBank/DDBJ databases">
        <title>Evolutionary Origins and Diversification of the Mycorrhizal Mutualists.</title>
        <authorList>
            <consortium name="DOE Joint Genome Institute"/>
            <consortium name="Mycorrhizal Genomics Consortium"/>
            <person name="Kohler A."/>
            <person name="Kuo A."/>
            <person name="Nagy L.G."/>
            <person name="Floudas D."/>
            <person name="Copeland A."/>
            <person name="Barry K.W."/>
            <person name="Cichocki N."/>
            <person name="Veneault-Fourrey C."/>
            <person name="LaButti K."/>
            <person name="Lindquist E.A."/>
            <person name="Lipzen A."/>
            <person name="Lundell T."/>
            <person name="Morin E."/>
            <person name="Murat C."/>
            <person name="Riley R."/>
            <person name="Ohm R."/>
            <person name="Sun H."/>
            <person name="Tunlid A."/>
            <person name="Henrissat B."/>
            <person name="Grigoriev I.V."/>
            <person name="Hibbett D.S."/>
            <person name="Martin F."/>
        </authorList>
    </citation>
    <scope>NUCLEOTIDE SEQUENCE [LARGE SCALE GENOMIC DNA]</scope>
    <source>
        <strain evidence="2 3">Koide BX008</strain>
    </source>
</reference>
<dbReference type="AlphaFoldDB" id="A0A0C2WV57"/>
<feature type="region of interest" description="Disordered" evidence="1">
    <location>
        <begin position="1"/>
        <end position="24"/>
    </location>
</feature>
<organism evidence="2 3">
    <name type="scientific">Amanita muscaria (strain Koide BX008)</name>
    <dbReference type="NCBI Taxonomy" id="946122"/>
    <lineage>
        <taxon>Eukaryota</taxon>
        <taxon>Fungi</taxon>
        <taxon>Dikarya</taxon>
        <taxon>Basidiomycota</taxon>
        <taxon>Agaricomycotina</taxon>
        <taxon>Agaricomycetes</taxon>
        <taxon>Agaricomycetidae</taxon>
        <taxon>Agaricales</taxon>
        <taxon>Pluteineae</taxon>
        <taxon>Amanitaceae</taxon>
        <taxon>Amanita</taxon>
    </lineage>
</organism>
<gene>
    <name evidence="2" type="ORF">M378DRAFT_168352</name>
</gene>
<dbReference type="HOGENOM" id="CLU_3068185_0_0_1"/>
<dbReference type="Proteomes" id="UP000054549">
    <property type="component" value="Unassembled WGS sequence"/>
</dbReference>
<accession>A0A0C2WV57</accession>
<evidence type="ECO:0000313" key="2">
    <source>
        <dbReference type="EMBL" id="KIL60218.1"/>
    </source>
</evidence>
<keyword evidence="3" id="KW-1185">Reference proteome</keyword>